<dbReference type="InterPro" id="IPR036097">
    <property type="entry name" value="HisK_dim/P_sf"/>
</dbReference>
<evidence type="ECO:0000256" key="5">
    <source>
        <dbReference type="ARBA" id="ARBA00022777"/>
    </source>
</evidence>
<evidence type="ECO:0000256" key="1">
    <source>
        <dbReference type="ARBA" id="ARBA00000085"/>
    </source>
</evidence>
<evidence type="ECO:0000313" key="12">
    <source>
        <dbReference type="EMBL" id="OYX35017.1"/>
    </source>
</evidence>
<feature type="domain" description="Histidine kinase" evidence="8">
    <location>
        <begin position="284"/>
        <end position="504"/>
    </location>
</feature>
<gene>
    <name evidence="12" type="ORF">B7Z01_03805</name>
</gene>
<protein>
    <recommendedName>
        <fullName evidence="2">histidine kinase</fullName>
        <ecNumber evidence="2">2.7.13.3</ecNumber>
    </recommendedName>
</protein>
<keyword evidence="6" id="KW-0902">Two-component regulatory system</keyword>
<dbReference type="PANTHER" id="PTHR43047:SF64">
    <property type="entry name" value="HISTIDINE KINASE CONTAINING CHEY-HOMOLOGOUS RECEIVER DOMAIN AND PAS DOMAIN-RELATED"/>
    <property type="match status" value="1"/>
</dbReference>
<dbReference type="InterPro" id="IPR005467">
    <property type="entry name" value="His_kinase_dom"/>
</dbReference>
<dbReference type="Gene3D" id="1.10.287.130">
    <property type="match status" value="1"/>
</dbReference>
<evidence type="ECO:0000256" key="3">
    <source>
        <dbReference type="ARBA" id="ARBA00022553"/>
    </source>
</evidence>
<keyword evidence="4" id="KW-0808">Transferase</keyword>
<dbReference type="SUPFAM" id="SSF52172">
    <property type="entry name" value="CheY-like"/>
    <property type="match status" value="1"/>
</dbReference>
<dbReference type="PROSITE" id="PS50110">
    <property type="entry name" value="RESPONSE_REGULATORY"/>
    <property type="match status" value="1"/>
</dbReference>
<dbReference type="CDD" id="cd00130">
    <property type="entry name" value="PAS"/>
    <property type="match status" value="1"/>
</dbReference>
<dbReference type="CDD" id="cd17546">
    <property type="entry name" value="REC_hyHK_CKI1_RcsC-like"/>
    <property type="match status" value="1"/>
</dbReference>
<dbReference type="CDD" id="cd00082">
    <property type="entry name" value="HisKA"/>
    <property type="match status" value="1"/>
</dbReference>
<reference evidence="12 13" key="1">
    <citation type="submission" date="2017-03" db="EMBL/GenBank/DDBJ databases">
        <title>Lifting the veil on microbial sulfur biogeochemistry in mining wastewaters.</title>
        <authorList>
            <person name="Kantor R.S."/>
            <person name="Colenbrander Nelson T."/>
            <person name="Marshall S."/>
            <person name="Bennett D."/>
            <person name="Apte S."/>
            <person name="Camacho D."/>
            <person name="Thomas B.C."/>
            <person name="Warren L.A."/>
            <person name="Banfield J.F."/>
        </authorList>
    </citation>
    <scope>NUCLEOTIDE SEQUENCE [LARGE SCALE GENOMIC DNA]</scope>
    <source>
        <strain evidence="12">32-69-9</strain>
    </source>
</reference>
<dbReference type="InterPro" id="IPR035965">
    <property type="entry name" value="PAS-like_dom_sf"/>
</dbReference>
<dbReference type="InterPro" id="IPR036890">
    <property type="entry name" value="HATPase_C_sf"/>
</dbReference>
<dbReference type="InterPro" id="IPR001610">
    <property type="entry name" value="PAC"/>
</dbReference>
<dbReference type="InterPro" id="IPR003661">
    <property type="entry name" value="HisK_dim/P_dom"/>
</dbReference>
<accession>A0A258FS60</accession>
<feature type="domain" description="PAC" evidence="11">
    <location>
        <begin position="214"/>
        <end position="266"/>
    </location>
</feature>
<dbReference type="CDD" id="cd16922">
    <property type="entry name" value="HATPase_EvgS-ArcB-TorS-like"/>
    <property type="match status" value="1"/>
</dbReference>
<keyword evidence="5" id="KW-0418">Kinase</keyword>
<sequence>MPMTIETSDRDSLAIALAGLKGLGVGWWRVLDPKTTWWSPGMYEIAGLDPAAGVPTRDQIFRLYHPDDTNLVGRSWRRMFETDEKVQIRYRIVRPSGEYRDVVNWGQRQPPDAEGRRWVFGMSVDVSDHVDDRELFESERAFRFVAEHTSDMVVRSRMDAGITYASPASRAVLGYSPSEIVGMNPAEMVAEEDVTRIRAILRDRIARGELISPTGYEYRCRHKDGHFVWLEANPRLVLNGAGELTEIVDVVRDITARKEAQAALVLARQEAEAASSAKSEFLANMSHELRTPLTSILGFSRLIGRDGGLSEADRGHLDLIRSAGETLLAVVNDILDFSKLEAGALSLAPEAFSVAELGQGVVALLGGQADDKGLDLSCEAPAGSWLTGDAARLRQVLLNLVSNAVKFTEEGSVQVRLDVRPTTDGRAVLEAFVRDTGVGLDPAQIEQMFDRFTQADGSVSRRFGGTGLGLAISRRLIGMMGGEIGADSDGRSGSTFWFRVPLAVAAAVETHPITGPDVGPERRLRVLLAEDNPANRALIAALIAPLDLDLDMVENGMEAIAAARAGDYDLVLMDMQMPVMDGPSAARAIRSSPGPERDTPIVALTANVLPEQIEQCRAAGMQGHVAKPIDPRALFAALGEHARPLRQKAAAA</sequence>
<dbReference type="EC" id="2.7.13.3" evidence="2"/>
<dbReference type="InterPro" id="IPR000700">
    <property type="entry name" value="PAS-assoc_C"/>
</dbReference>
<comment type="caution">
    <text evidence="12">The sequence shown here is derived from an EMBL/GenBank/DDBJ whole genome shotgun (WGS) entry which is preliminary data.</text>
</comment>
<dbReference type="GO" id="GO:0000155">
    <property type="term" value="F:phosphorelay sensor kinase activity"/>
    <property type="evidence" value="ECO:0007669"/>
    <property type="project" value="InterPro"/>
</dbReference>
<dbReference type="PROSITE" id="PS50112">
    <property type="entry name" value="PAS"/>
    <property type="match status" value="1"/>
</dbReference>
<dbReference type="PRINTS" id="PR00344">
    <property type="entry name" value="BCTRLSENSOR"/>
</dbReference>
<dbReference type="Gene3D" id="3.30.565.10">
    <property type="entry name" value="Histidine kinase-like ATPase, C-terminal domain"/>
    <property type="match status" value="1"/>
</dbReference>
<feature type="domain" description="PAS" evidence="10">
    <location>
        <begin position="138"/>
        <end position="208"/>
    </location>
</feature>
<dbReference type="PROSITE" id="PS50113">
    <property type="entry name" value="PAC"/>
    <property type="match status" value="1"/>
</dbReference>
<dbReference type="InterPro" id="IPR003594">
    <property type="entry name" value="HATPase_dom"/>
</dbReference>
<name>A0A258FS60_9CAUL</name>
<evidence type="ECO:0000256" key="7">
    <source>
        <dbReference type="PROSITE-ProRule" id="PRU00169"/>
    </source>
</evidence>
<evidence type="ECO:0000313" key="13">
    <source>
        <dbReference type="Proteomes" id="UP000215595"/>
    </source>
</evidence>
<dbReference type="SMART" id="SM00091">
    <property type="entry name" value="PAS"/>
    <property type="match status" value="2"/>
</dbReference>
<dbReference type="NCBIfam" id="TIGR00229">
    <property type="entry name" value="sensory_box"/>
    <property type="match status" value="1"/>
</dbReference>
<dbReference type="InterPro" id="IPR013655">
    <property type="entry name" value="PAS_fold_3"/>
</dbReference>
<dbReference type="SUPFAM" id="SSF55874">
    <property type="entry name" value="ATPase domain of HSP90 chaperone/DNA topoisomerase II/histidine kinase"/>
    <property type="match status" value="1"/>
</dbReference>
<evidence type="ECO:0000256" key="6">
    <source>
        <dbReference type="ARBA" id="ARBA00023012"/>
    </source>
</evidence>
<dbReference type="PROSITE" id="PS50109">
    <property type="entry name" value="HIS_KIN"/>
    <property type="match status" value="1"/>
</dbReference>
<organism evidence="12 13">
    <name type="scientific">Brevundimonas subvibrioides</name>
    <dbReference type="NCBI Taxonomy" id="74313"/>
    <lineage>
        <taxon>Bacteria</taxon>
        <taxon>Pseudomonadati</taxon>
        <taxon>Pseudomonadota</taxon>
        <taxon>Alphaproteobacteria</taxon>
        <taxon>Caulobacterales</taxon>
        <taxon>Caulobacteraceae</taxon>
        <taxon>Brevundimonas</taxon>
    </lineage>
</organism>
<dbReference type="SMART" id="SM00387">
    <property type="entry name" value="HATPase_c"/>
    <property type="match status" value="1"/>
</dbReference>
<dbReference type="SMART" id="SM00388">
    <property type="entry name" value="HisKA"/>
    <property type="match status" value="1"/>
</dbReference>
<proteinExistence type="predicted"/>
<evidence type="ECO:0000259" key="10">
    <source>
        <dbReference type="PROSITE" id="PS50112"/>
    </source>
</evidence>
<dbReference type="InterPro" id="IPR011006">
    <property type="entry name" value="CheY-like_superfamily"/>
</dbReference>
<dbReference type="Pfam" id="PF08447">
    <property type="entry name" value="PAS_3"/>
    <property type="match status" value="2"/>
</dbReference>
<dbReference type="Gene3D" id="3.40.50.2300">
    <property type="match status" value="1"/>
</dbReference>
<evidence type="ECO:0000259" key="9">
    <source>
        <dbReference type="PROSITE" id="PS50110"/>
    </source>
</evidence>
<dbReference type="SUPFAM" id="SSF55785">
    <property type="entry name" value="PYP-like sensor domain (PAS domain)"/>
    <property type="match status" value="2"/>
</dbReference>
<dbReference type="SMART" id="SM00448">
    <property type="entry name" value="REC"/>
    <property type="match status" value="1"/>
</dbReference>
<dbReference type="AlphaFoldDB" id="A0A258FS60"/>
<dbReference type="InterPro" id="IPR001789">
    <property type="entry name" value="Sig_transdc_resp-reg_receiver"/>
</dbReference>
<dbReference type="Pfam" id="PF02518">
    <property type="entry name" value="HATPase_c"/>
    <property type="match status" value="1"/>
</dbReference>
<dbReference type="InterPro" id="IPR000014">
    <property type="entry name" value="PAS"/>
</dbReference>
<dbReference type="Pfam" id="PF00072">
    <property type="entry name" value="Response_reg"/>
    <property type="match status" value="1"/>
</dbReference>
<evidence type="ECO:0000256" key="2">
    <source>
        <dbReference type="ARBA" id="ARBA00012438"/>
    </source>
</evidence>
<feature type="domain" description="Response regulatory" evidence="9">
    <location>
        <begin position="525"/>
        <end position="642"/>
    </location>
</feature>
<dbReference type="InterPro" id="IPR004358">
    <property type="entry name" value="Sig_transdc_His_kin-like_C"/>
</dbReference>
<dbReference type="Gene3D" id="3.30.450.20">
    <property type="entry name" value="PAS domain"/>
    <property type="match status" value="2"/>
</dbReference>
<dbReference type="Proteomes" id="UP000215595">
    <property type="component" value="Unassembled WGS sequence"/>
</dbReference>
<keyword evidence="3 7" id="KW-0597">Phosphoprotein</keyword>
<dbReference type="Pfam" id="PF00512">
    <property type="entry name" value="HisKA"/>
    <property type="match status" value="1"/>
</dbReference>
<evidence type="ECO:0000259" key="8">
    <source>
        <dbReference type="PROSITE" id="PS50109"/>
    </source>
</evidence>
<comment type="catalytic activity">
    <reaction evidence="1">
        <text>ATP + protein L-histidine = ADP + protein N-phospho-L-histidine.</text>
        <dbReference type="EC" id="2.7.13.3"/>
    </reaction>
</comment>
<dbReference type="SUPFAM" id="SSF47384">
    <property type="entry name" value="Homodimeric domain of signal transducing histidine kinase"/>
    <property type="match status" value="1"/>
</dbReference>
<dbReference type="EMBL" id="NCEB01000006">
    <property type="protein sequence ID" value="OYX35017.1"/>
    <property type="molecule type" value="Genomic_DNA"/>
</dbReference>
<feature type="modified residue" description="4-aspartylphosphate" evidence="7">
    <location>
        <position position="574"/>
    </location>
</feature>
<dbReference type="PANTHER" id="PTHR43047">
    <property type="entry name" value="TWO-COMPONENT HISTIDINE PROTEIN KINASE"/>
    <property type="match status" value="1"/>
</dbReference>
<dbReference type="SMART" id="SM00086">
    <property type="entry name" value="PAC"/>
    <property type="match status" value="1"/>
</dbReference>
<evidence type="ECO:0000256" key="4">
    <source>
        <dbReference type="ARBA" id="ARBA00022679"/>
    </source>
</evidence>
<evidence type="ECO:0000259" key="11">
    <source>
        <dbReference type="PROSITE" id="PS50113"/>
    </source>
</evidence>
<dbReference type="FunFam" id="3.30.565.10:FF:000010">
    <property type="entry name" value="Sensor histidine kinase RcsC"/>
    <property type="match status" value="1"/>
</dbReference>